<feature type="compositionally biased region" description="Polar residues" evidence="1">
    <location>
        <begin position="1"/>
        <end position="23"/>
    </location>
</feature>
<gene>
    <name evidence="2" type="ORF">CR513_36645</name>
</gene>
<proteinExistence type="predicted"/>
<evidence type="ECO:0000313" key="2">
    <source>
        <dbReference type="EMBL" id="RDX82557.1"/>
    </source>
</evidence>
<organism evidence="2 3">
    <name type="scientific">Mucuna pruriens</name>
    <name type="common">Velvet bean</name>
    <name type="synonym">Dolichos pruriens</name>
    <dbReference type="NCBI Taxonomy" id="157652"/>
    <lineage>
        <taxon>Eukaryota</taxon>
        <taxon>Viridiplantae</taxon>
        <taxon>Streptophyta</taxon>
        <taxon>Embryophyta</taxon>
        <taxon>Tracheophyta</taxon>
        <taxon>Spermatophyta</taxon>
        <taxon>Magnoliopsida</taxon>
        <taxon>eudicotyledons</taxon>
        <taxon>Gunneridae</taxon>
        <taxon>Pentapetalae</taxon>
        <taxon>rosids</taxon>
        <taxon>fabids</taxon>
        <taxon>Fabales</taxon>
        <taxon>Fabaceae</taxon>
        <taxon>Papilionoideae</taxon>
        <taxon>50 kb inversion clade</taxon>
        <taxon>NPAAA clade</taxon>
        <taxon>indigoferoid/millettioid clade</taxon>
        <taxon>Phaseoleae</taxon>
        <taxon>Mucuna</taxon>
    </lineage>
</organism>
<name>A0A371FW22_MUCPR</name>
<comment type="caution">
    <text evidence="2">The sequence shown here is derived from an EMBL/GenBank/DDBJ whole genome shotgun (WGS) entry which is preliminary data.</text>
</comment>
<feature type="region of interest" description="Disordered" evidence="1">
    <location>
        <begin position="1"/>
        <end position="38"/>
    </location>
</feature>
<reference evidence="2" key="1">
    <citation type="submission" date="2018-05" db="EMBL/GenBank/DDBJ databases">
        <title>Draft genome of Mucuna pruriens seed.</title>
        <authorList>
            <person name="Nnadi N.E."/>
            <person name="Vos R."/>
            <person name="Hasami M.H."/>
            <person name="Devisetty U.K."/>
            <person name="Aguiy J.C."/>
        </authorList>
    </citation>
    <scope>NUCLEOTIDE SEQUENCE [LARGE SCALE GENOMIC DNA]</scope>
    <source>
        <strain evidence="2">JCA_2017</strain>
    </source>
</reference>
<keyword evidence="3" id="KW-1185">Reference proteome</keyword>
<accession>A0A371FW22</accession>
<evidence type="ECO:0000256" key="1">
    <source>
        <dbReference type="SAM" id="MobiDB-lite"/>
    </source>
</evidence>
<sequence>MQIGQLANTMSHLQSARSNNLPSPTDADFETDANSQVPKQDRSILLLFLTWTLSEKKPESDEELLKMFQKVEINIPLLDAIK</sequence>
<dbReference type="AlphaFoldDB" id="A0A371FW22"/>
<dbReference type="Proteomes" id="UP000257109">
    <property type="component" value="Unassembled WGS sequence"/>
</dbReference>
<feature type="non-terminal residue" evidence="2">
    <location>
        <position position="1"/>
    </location>
</feature>
<evidence type="ECO:0000313" key="3">
    <source>
        <dbReference type="Proteomes" id="UP000257109"/>
    </source>
</evidence>
<protein>
    <submittedName>
        <fullName evidence="2">Uncharacterized protein</fullName>
    </submittedName>
</protein>
<dbReference type="EMBL" id="QJKJ01007610">
    <property type="protein sequence ID" value="RDX82557.1"/>
    <property type="molecule type" value="Genomic_DNA"/>
</dbReference>